<dbReference type="GO" id="GO:0032259">
    <property type="term" value="P:methylation"/>
    <property type="evidence" value="ECO:0007669"/>
    <property type="project" value="UniProtKB-KW"/>
</dbReference>
<evidence type="ECO:0000256" key="3">
    <source>
        <dbReference type="ARBA" id="ARBA00022989"/>
    </source>
</evidence>
<comment type="catalytic activity">
    <reaction evidence="5">
        <text>[protein]-C-terminal S-[(2E,6E)-farnesyl]-L-cysteine + S-adenosyl-L-methionine = [protein]-C-terminal S-[(2E,6E)-farnesyl]-L-cysteine methyl ester + S-adenosyl-L-homocysteine</text>
        <dbReference type="Rhea" id="RHEA:21672"/>
        <dbReference type="Rhea" id="RHEA-COMP:12125"/>
        <dbReference type="Rhea" id="RHEA-COMP:12126"/>
        <dbReference type="ChEBI" id="CHEBI:57856"/>
        <dbReference type="ChEBI" id="CHEBI:59789"/>
        <dbReference type="ChEBI" id="CHEBI:90510"/>
        <dbReference type="ChEBI" id="CHEBI:90511"/>
        <dbReference type="EC" id="2.1.1.100"/>
    </reaction>
</comment>
<sequence length="223" mass="24448">MSLIWAVHTTMTAPQAPPKPHERVGSIGLEVSLMPILVKALFCTTCIAEILAIILTNWIPSNGYLKDLATILVRPTSKPENMGITSTFLIAWVISLTGALIRRSCYKALGRMFTFEITLRDNHRLVTSGPYSFVRHPSYTSGALALIGALACETTPGSWAIECSGPLSGGPLVFLCYIITGVIAFLVIAPRLEKEDALLRNRFGLQWDEWAAKVPYRLIPGAY</sequence>
<feature type="transmembrane region" description="Helical" evidence="5">
    <location>
        <begin position="82"/>
        <end position="101"/>
    </location>
</feature>
<dbReference type="InterPro" id="IPR007269">
    <property type="entry name" value="ICMT_MeTrfase"/>
</dbReference>
<reference evidence="6 7" key="1">
    <citation type="submission" date="2014-04" db="EMBL/GenBank/DDBJ databases">
        <authorList>
            <consortium name="DOE Joint Genome Institute"/>
            <person name="Kuo A."/>
            <person name="Gay G."/>
            <person name="Dore J."/>
            <person name="Kohler A."/>
            <person name="Nagy L.G."/>
            <person name="Floudas D."/>
            <person name="Copeland A."/>
            <person name="Barry K.W."/>
            <person name="Cichocki N."/>
            <person name="Veneault-Fourrey C."/>
            <person name="LaButti K."/>
            <person name="Lindquist E.A."/>
            <person name="Lipzen A."/>
            <person name="Lundell T."/>
            <person name="Morin E."/>
            <person name="Murat C."/>
            <person name="Sun H."/>
            <person name="Tunlid A."/>
            <person name="Henrissat B."/>
            <person name="Grigoriev I.V."/>
            <person name="Hibbett D.S."/>
            <person name="Martin F."/>
            <person name="Nordberg H.P."/>
            <person name="Cantor M.N."/>
            <person name="Hua S.X."/>
        </authorList>
    </citation>
    <scope>NUCLEOTIDE SEQUENCE [LARGE SCALE GENOMIC DNA]</scope>
    <source>
        <strain evidence="7">h7</strain>
    </source>
</reference>
<name>A0A0C3CGJ5_HEBCY</name>
<keyword evidence="7" id="KW-1185">Reference proteome</keyword>
<comment type="similarity">
    <text evidence="5">Belongs to the class VI-like SAM-binding methyltransferase superfamily. Isoprenylcysteine carboxyl methyltransferase family.</text>
</comment>
<proteinExistence type="inferred from homology"/>
<dbReference type="AlphaFoldDB" id="A0A0C3CGJ5"/>
<keyword evidence="2 5" id="KW-0812">Transmembrane</keyword>
<protein>
    <recommendedName>
        <fullName evidence="5">Protein-S-isoprenylcysteine O-methyltransferase</fullName>
        <ecNumber evidence="5">2.1.1.100</ecNumber>
    </recommendedName>
</protein>
<keyword evidence="5" id="KW-0489">Methyltransferase</keyword>
<dbReference type="OrthoDB" id="422086at2759"/>
<keyword evidence="5" id="KW-0949">S-adenosyl-L-methionine</keyword>
<keyword evidence="4 5" id="KW-0472">Membrane</keyword>
<feature type="transmembrane region" description="Helical" evidence="5">
    <location>
        <begin position="36"/>
        <end position="59"/>
    </location>
</feature>
<comment type="caution">
    <text evidence="5">Lacks conserved residue(s) required for the propagation of feature annotation.</text>
</comment>
<dbReference type="EC" id="2.1.1.100" evidence="5"/>
<dbReference type="STRING" id="686832.A0A0C3CGJ5"/>
<dbReference type="Pfam" id="PF04140">
    <property type="entry name" value="ICMT"/>
    <property type="match status" value="1"/>
</dbReference>
<dbReference type="GO" id="GO:0004671">
    <property type="term" value="F:protein C-terminal S-isoprenylcysteine carboxyl O-methyltransferase activity"/>
    <property type="evidence" value="ECO:0007669"/>
    <property type="project" value="UniProtKB-EC"/>
</dbReference>
<dbReference type="GO" id="GO:0005789">
    <property type="term" value="C:endoplasmic reticulum membrane"/>
    <property type="evidence" value="ECO:0007669"/>
    <property type="project" value="UniProtKB-SubCell"/>
</dbReference>
<evidence type="ECO:0000256" key="2">
    <source>
        <dbReference type="ARBA" id="ARBA00022692"/>
    </source>
</evidence>
<evidence type="ECO:0000256" key="5">
    <source>
        <dbReference type="RuleBase" id="RU362022"/>
    </source>
</evidence>
<accession>A0A0C3CGJ5</accession>
<reference evidence="7" key="2">
    <citation type="submission" date="2015-01" db="EMBL/GenBank/DDBJ databases">
        <title>Evolutionary Origins and Diversification of the Mycorrhizal Mutualists.</title>
        <authorList>
            <consortium name="DOE Joint Genome Institute"/>
            <consortium name="Mycorrhizal Genomics Consortium"/>
            <person name="Kohler A."/>
            <person name="Kuo A."/>
            <person name="Nagy L.G."/>
            <person name="Floudas D."/>
            <person name="Copeland A."/>
            <person name="Barry K.W."/>
            <person name="Cichocki N."/>
            <person name="Veneault-Fourrey C."/>
            <person name="LaButti K."/>
            <person name="Lindquist E.A."/>
            <person name="Lipzen A."/>
            <person name="Lundell T."/>
            <person name="Morin E."/>
            <person name="Murat C."/>
            <person name="Riley R."/>
            <person name="Ohm R."/>
            <person name="Sun H."/>
            <person name="Tunlid A."/>
            <person name="Henrissat B."/>
            <person name="Grigoriev I.V."/>
            <person name="Hibbett D.S."/>
            <person name="Martin F."/>
        </authorList>
    </citation>
    <scope>NUCLEOTIDE SEQUENCE [LARGE SCALE GENOMIC DNA]</scope>
    <source>
        <strain evidence="7">h7</strain>
    </source>
</reference>
<gene>
    <name evidence="6" type="ORF">M413DRAFT_444392</name>
</gene>
<comment type="subcellular location">
    <subcellularLocation>
        <location evidence="5">Endoplasmic reticulum membrane</location>
        <topology evidence="5">Multi-pass membrane protein</topology>
    </subcellularLocation>
    <subcellularLocation>
        <location evidence="1">Membrane</location>
        <topology evidence="1">Multi-pass membrane protein</topology>
    </subcellularLocation>
</comment>
<feature type="transmembrane region" description="Helical" evidence="5">
    <location>
        <begin position="172"/>
        <end position="192"/>
    </location>
</feature>
<organism evidence="6 7">
    <name type="scientific">Hebeloma cylindrosporum</name>
    <dbReference type="NCBI Taxonomy" id="76867"/>
    <lineage>
        <taxon>Eukaryota</taxon>
        <taxon>Fungi</taxon>
        <taxon>Dikarya</taxon>
        <taxon>Basidiomycota</taxon>
        <taxon>Agaricomycotina</taxon>
        <taxon>Agaricomycetes</taxon>
        <taxon>Agaricomycetidae</taxon>
        <taxon>Agaricales</taxon>
        <taxon>Agaricineae</taxon>
        <taxon>Hymenogastraceae</taxon>
        <taxon>Hebeloma</taxon>
    </lineage>
</organism>
<keyword evidence="5" id="KW-0256">Endoplasmic reticulum</keyword>
<dbReference type="PANTHER" id="PTHR12714">
    <property type="entry name" value="PROTEIN-S ISOPRENYLCYSTEINE O-METHYLTRANSFERASE"/>
    <property type="match status" value="1"/>
</dbReference>
<evidence type="ECO:0000256" key="1">
    <source>
        <dbReference type="ARBA" id="ARBA00004141"/>
    </source>
</evidence>
<evidence type="ECO:0000256" key="4">
    <source>
        <dbReference type="ARBA" id="ARBA00023136"/>
    </source>
</evidence>
<dbReference type="HOGENOM" id="CLU_065200_6_0_1"/>
<evidence type="ECO:0000313" key="7">
    <source>
        <dbReference type="Proteomes" id="UP000053424"/>
    </source>
</evidence>
<dbReference type="EMBL" id="KN831777">
    <property type="protein sequence ID" value="KIM42721.1"/>
    <property type="molecule type" value="Genomic_DNA"/>
</dbReference>
<dbReference type="Proteomes" id="UP000053424">
    <property type="component" value="Unassembled WGS sequence"/>
</dbReference>
<dbReference type="PANTHER" id="PTHR12714:SF9">
    <property type="entry name" value="PROTEIN-S-ISOPRENYLCYSTEINE O-METHYLTRANSFERASE"/>
    <property type="match status" value="1"/>
</dbReference>
<keyword evidence="5" id="KW-0808">Transferase</keyword>
<dbReference type="Gene3D" id="1.20.120.1630">
    <property type="match status" value="1"/>
</dbReference>
<keyword evidence="3 5" id="KW-1133">Transmembrane helix</keyword>
<evidence type="ECO:0000313" key="6">
    <source>
        <dbReference type="EMBL" id="KIM42721.1"/>
    </source>
</evidence>